<comment type="subcellular location">
    <subcellularLocation>
        <location evidence="1">Membrane</location>
        <topology evidence="1">Multi-pass membrane protein</topology>
    </subcellularLocation>
</comment>
<evidence type="ECO:0000256" key="1">
    <source>
        <dbReference type="ARBA" id="ARBA00004141"/>
    </source>
</evidence>
<protein>
    <submittedName>
        <fullName evidence="10">Alkaline ceramidase ydc1</fullName>
    </submittedName>
</protein>
<dbReference type="Pfam" id="PF05875">
    <property type="entry name" value="Ceramidase"/>
    <property type="match status" value="1"/>
</dbReference>
<evidence type="ECO:0000313" key="10">
    <source>
        <dbReference type="EMBL" id="KAJ1958538.1"/>
    </source>
</evidence>
<keyword evidence="8" id="KW-0862">Zinc</keyword>
<evidence type="ECO:0000256" key="5">
    <source>
        <dbReference type="ARBA" id="ARBA00022989"/>
    </source>
</evidence>
<dbReference type="PANTHER" id="PTHR46187:SF3">
    <property type="entry name" value="ALKALINE CERAMIDASE 3"/>
    <property type="match status" value="1"/>
</dbReference>
<evidence type="ECO:0000256" key="3">
    <source>
        <dbReference type="ARBA" id="ARBA00022692"/>
    </source>
</evidence>
<feature type="transmembrane region" description="Helical" evidence="9">
    <location>
        <begin position="237"/>
        <end position="260"/>
    </location>
</feature>
<feature type="transmembrane region" description="Helical" evidence="9">
    <location>
        <begin position="80"/>
        <end position="98"/>
    </location>
</feature>
<reference evidence="10" key="1">
    <citation type="submission" date="2022-07" db="EMBL/GenBank/DDBJ databases">
        <title>Phylogenomic reconstructions and comparative analyses of Kickxellomycotina fungi.</title>
        <authorList>
            <person name="Reynolds N.K."/>
            <person name="Stajich J.E."/>
            <person name="Barry K."/>
            <person name="Grigoriev I.V."/>
            <person name="Crous P."/>
            <person name="Smith M.E."/>
        </authorList>
    </citation>
    <scope>NUCLEOTIDE SEQUENCE</scope>
    <source>
        <strain evidence="10">RSA 1196</strain>
    </source>
</reference>
<dbReference type="OrthoDB" id="187171at2759"/>
<evidence type="ECO:0000256" key="4">
    <source>
        <dbReference type="ARBA" id="ARBA00022801"/>
    </source>
</evidence>
<keyword evidence="4" id="KW-0378">Hydrolase</keyword>
<evidence type="ECO:0000256" key="8">
    <source>
        <dbReference type="PIRSR" id="PIRSR608901-2"/>
    </source>
</evidence>
<evidence type="ECO:0000256" key="7">
    <source>
        <dbReference type="PIRSR" id="PIRSR608901-1"/>
    </source>
</evidence>
<dbReference type="AlphaFoldDB" id="A0A9W8AS22"/>
<feature type="binding site" evidence="8">
    <location>
        <position position="239"/>
    </location>
    <ligand>
        <name>Zn(2+)</name>
        <dbReference type="ChEBI" id="CHEBI:29105"/>
        <note>catalytic</note>
    </ligand>
</feature>
<comment type="similarity">
    <text evidence="2">Belongs to the alkaline ceramidase family.</text>
</comment>
<dbReference type="GO" id="GO:0006672">
    <property type="term" value="P:ceramide metabolic process"/>
    <property type="evidence" value="ECO:0007669"/>
    <property type="project" value="InterPro"/>
</dbReference>
<feature type="transmembrane region" description="Helical" evidence="9">
    <location>
        <begin position="104"/>
        <end position="122"/>
    </location>
</feature>
<proteinExistence type="inferred from homology"/>
<keyword evidence="7" id="KW-0479">Metal-binding</keyword>
<dbReference type="EMBL" id="JANBPY010001777">
    <property type="protein sequence ID" value="KAJ1958538.1"/>
    <property type="molecule type" value="Genomic_DNA"/>
</dbReference>
<name>A0A9W8AS22_9FUNG</name>
<evidence type="ECO:0000256" key="6">
    <source>
        <dbReference type="ARBA" id="ARBA00023136"/>
    </source>
</evidence>
<evidence type="ECO:0000313" key="11">
    <source>
        <dbReference type="Proteomes" id="UP001150925"/>
    </source>
</evidence>
<dbReference type="GO" id="GO:0016811">
    <property type="term" value="F:hydrolase activity, acting on carbon-nitrogen (but not peptide) bonds, in linear amides"/>
    <property type="evidence" value="ECO:0007669"/>
    <property type="project" value="InterPro"/>
</dbReference>
<comment type="cofactor">
    <cofactor evidence="8">
        <name>Zn(2+)</name>
        <dbReference type="ChEBI" id="CHEBI:29105"/>
    </cofactor>
</comment>
<evidence type="ECO:0000256" key="9">
    <source>
        <dbReference type="SAM" id="Phobius"/>
    </source>
</evidence>
<feature type="transmembrane region" description="Helical" evidence="9">
    <location>
        <begin position="49"/>
        <end position="68"/>
    </location>
</feature>
<feature type="binding site" evidence="8">
    <location>
        <position position="235"/>
    </location>
    <ligand>
        <name>Zn(2+)</name>
        <dbReference type="ChEBI" id="CHEBI:29105"/>
        <note>catalytic</note>
    </ligand>
</feature>
<gene>
    <name evidence="10" type="primary">YDC1_2</name>
    <name evidence="10" type="ORF">IWQ62_004882</name>
</gene>
<feature type="transmembrane region" description="Helical" evidence="9">
    <location>
        <begin position="134"/>
        <end position="150"/>
    </location>
</feature>
<keyword evidence="6 9" id="KW-0472">Membrane</keyword>
<keyword evidence="7" id="KW-0106">Calcium</keyword>
<keyword evidence="11" id="KW-1185">Reference proteome</keyword>
<dbReference type="InterPro" id="IPR008901">
    <property type="entry name" value="ACER"/>
</dbReference>
<keyword evidence="5 9" id="KW-1133">Transmembrane helix</keyword>
<feature type="binding site" evidence="8">
    <location>
        <position position="95"/>
    </location>
    <ligand>
        <name>Zn(2+)</name>
        <dbReference type="ChEBI" id="CHEBI:29105"/>
        <note>catalytic</note>
    </ligand>
</feature>
<evidence type="ECO:0000256" key="2">
    <source>
        <dbReference type="ARBA" id="ARBA00009780"/>
    </source>
</evidence>
<comment type="caution">
    <text evidence="10">The sequence shown here is derived from an EMBL/GenBank/DDBJ whole genome shotgun (WGS) entry which is preliminary data.</text>
</comment>
<dbReference type="PANTHER" id="PTHR46187">
    <property type="entry name" value="ALKALINE CERAMIDASE 3"/>
    <property type="match status" value="1"/>
</dbReference>
<accession>A0A9W8AS22</accession>
<dbReference type="Proteomes" id="UP001150925">
    <property type="component" value="Unassembled WGS sequence"/>
</dbReference>
<keyword evidence="3 9" id="KW-0812">Transmembrane</keyword>
<feature type="binding site" evidence="7">
    <location>
        <position position="17"/>
    </location>
    <ligand>
        <name>Ca(2+)</name>
        <dbReference type="ChEBI" id="CHEBI:29108"/>
    </ligand>
</feature>
<organism evidence="10 11">
    <name type="scientific">Dispira parvispora</name>
    <dbReference type="NCBI Taxonomy" id="1520584"/>
    <lineage>
        <taxon>Eukaryota</taxon>
        <taxon>Fungi</taxon>
        <taxon>Fungi incertae sedis</taxon>
        <taxon>Zoopagomycota</taxon>
        <taxon>Kickxellomycotina</taxon>
        <taxon>Dimargaritomycetes</taxon>
        <taxon>Dimargaritales</taxon>
        <taxon>Dimargaritaceae</taxon>
        <taxon>Dispira</taxon>
    </lineage>
</organism>
<dbReference type="GO" id="GO:0005789">
    <property type="term" value="C:endoplasmic reticulum membrane"/>
    <property type="evidence" value="ECO:0007669"/>
    <property type="project" value="TreeGrafter"/>
</dbReference>
<sequence>MVPERRPWTGVNPYIAELWNTVTNLNYYAPIGSKTLNWSNPRMRLLMRLLRETELALVVLAFFGLYFVKKHDMERRFSMCFLGMILVGLGSSLFHSTLRFEMQLMDELPMIYATCFCLYSVFQMRREAKHASELKVLLFLYCAFVTAVYLKSPNPVFHQVAYGLEMLAVAVRCYQLIQQILPGAYRDSLVSLIKYSTGTFLSGFILWNIDTLFCPHLQSSRRVVGSPWDVLLQFHGWWHVLTGLGCYGFVTLTMAMRLYFLDKHRKYKVCYFKGILPYLRHIIHDKRAM</sequence>
<dbReference type="GO" id="GO:0046872">
    <property type="term" value="F:metal ion binding"/>
    <property type="evidence" value="ECO:0007669"/>
    <property type="project" value="UniProtKB-KW"/>
</dbReference>